<comment type="caution">
    <text evidence="1">The sequence shown here is derived from an EMBL/GenBank/DDBJ whole genome shotgun (WGS) entry which is preliminary data.</text>
</comment>
<name>A0ABV6RAE0_9MICO</name>
<dbReference type="RefSeq" id="WP_376979156.1">
    <property type="nucleotide sequence ID" value="NZ_JBHLSV010000005.1"/>
</dbReference>
<sequence length="101" mass="10977">MSAFEAAARAEAERYAHTPRMNVGTVTDRLAEAYMAGAAATRDHLAAQEPSEEEVEVAARALWERISPALAWDDATEAYRDACRMDARAALRAAAAVRRQG</sequence>
<dbReference type="EMBL" id="JBHLSV010000005">
    <property type="protein sequence ID" value="MFC0673524.1"/>
    <property type="molecule type" value="Genomic_DNA"/>
</dbReference>
<gene>
    <name evidence="1" type="ORF">ACFFF6_06100</name>
</gene>
<proteinExistence type="predicted"/>
<keyword evidence="2" id="KW-1185">Reference proteome</keyword>
<evidence type="ECO:0000313" key="1">
    <source>
        <dbReference type="EMBL" id="MFC0673524.1"/>
    </source>
</evidence>
<reference evidence="1 2" key="1">
    <citation type="submission" date="2024-09" db="EMBL/GenBank/DDBJ databases">
        <authorList>
            <person name="Sun Q."/>
            <person name="Mori K."/>
        </authorList>
    </citation>
    <scope>NUCLEOTIDE SEQUENCE [LARGE SCALE GENOMIC DNA]</scope>
    <source>
        <strain evidence="1 2">CICC 10874</strain>
    </source>
</reference>
<protein>
    <submittedName>
        <fullName evidence="1">Uncharacterized protein</fullName>
    </submittedName>
</protein>
<evidence type="ECO:0000313" key="2">
    <source>
        <dbReference type="Proteomes" id="UP001589793"/>
    </source>
</evidence>
<accession>A0ABV6RAE0</accession>
<organism evidence="1 2">
    <name type="scientific">Brachybacterium hainanense</name>
    <dbReference type="NCBI Taxonomy" id="1541174"/>
    <lineage>
        <taxon>Bacteria</taxon>
        <taxon>Bacillati</taxon>
        <taxon>Actinomycetota</taxon>
        <taxon>Actinomycetes</taxon>
        <taxon>Micrococcales</taxon>
        <taxon>Dermabacteraceae</taxon>
        <taxon>Brachybacterium</taxon>
    </lineage>
</organism>
<dbReference type="Proteomes" id="UP001589793">
    <property type="component" value="Unassembled WGS sequence"/>
</dbReference>